<dbReference type="GO" id="GO:0004030">
    <property type="term" value="F:aldehyde dehydrogenase [NAD(P)+] activity"/>
    <property type="evidence" value="ECO:0007669"/>
    <property type="project" value="UniProtKB-ARBA"/>
</dbReference>
<proteinExistence type="inferred from homology"/>
<name>A0A0C9T3M8_PLICR</name>
<sequence length="501" mass="54151">MSRTFTYKFDTPTYKGVSSFDVGLFIDGQFVDSVDKETIDVVNPANGNVLTSVTAGSAKDVDIAVQAAKKAYKSTWGLRAPGARRARLLNKLADLIEQNGDELAALEALDVGKPYRSARLFDVGGIVSTLRYYAGWADKIQGKTIETTEKKLAYTRHEPIGVVGQIIPWNFPMMMLSWKIGPALACGNCIVLKPSELTPLTTLRIASLINEAGFPPGVVNFVNGYGHTVGDAITTHPGIGKVAFTGSTVTGRKVLEAAARSNLKNVILELGGKSPSIIFDDADLDVVIPWTGHGIYLNQGQACSASSRLYVQEGIYDEFIKRFTAFSEAITIGDPFDGATKHGPQASKAQFEKILGYIESGKSEGAKVQYGGNRHGTEGYFIQPTIFTECKPHMKIVREEIFGPVAVVSKFKTEEEAIELANDSNYGLASSIFSTNINTAIRVAHAIEAGTAWVNCANFPEPYIPTGGFKQSGIGRELGEYALANYTEVKAVHVNLGLQMR</sequence>
<dbReference type="Pfam" id="PF00171">
    <property type="entry name" value="Aldedh"/>
    <property type="match status" value="1"/>
</dbReference>
<organism evidence="6 7">
    <name type="scientific">Plicaturopsis crispa FD-325 SS-3</name>
    <dbReference type="NCBI Taxonomy" id="944288"/>
    <lineage>
        <taxon>Eukaryota</taxon>
        <taxon>Fungi</taxon>
        <taxon>Dikarya</taxon>
        <taxon>Basidiomycota</taxon>
        <taxon>Agaricomycotina</taxon>
        <taxon>Agaricomycetes</taxon>
        <taxon>Agaricomycetidae</taxon>
        <taxon>Amylocorticiales</taxon>
        <taxon>Amylocorticiaceae</taxon>
        <taxon>Plicatura</taxon>
        <taxon>Plicaturopsis crispa</taxon>
    </lineage>
</organism>
<evidence type="ECO:0000256" key="3">
    <source>
        <dbReference type="PROSITE-ProRule" id="PRU10007"/>
    </source>
</evidence>
<dbReference type="CDD" id="cd07091">
    <property type="entry name" value="ALDH_F1-2_Ald2-like"/>
    <property type="match status" value="1"/>
</dbReference>
<dbReference type="FunFam" id="3.40.309.10:FF:000012">
    <property type="entry name" value="Betaine aldehyde dehydrogenase"/>
    <property type="match status" value="1"/>
</dbReference>
<dbReference type="InterPro" id="IPR016160">
    <property type="entry name" value="Ald_DH_CS_CYS"/>
</dbReference>
<dbReference type="InterPro" id="IPR016162">
    <property type="entry name" value="Ald_DH_N"/>
</dbReference>
<accession>A0A0C9T3M8</accession>
<dbReference type="Gene3D" id="3.40.605.10">
    <property type="entry name" value="Aldehyde Dehydrogenase, Chain A, domain 1"/>
    <property type="match status" value="1"/>
</dbReference>
<dbReference type="PANTHER" id="PTHR11699">
    <property type="entry name" value="ALDEHYDE DEHYDROGENASE-RELATED"/>
    <property type="match status" value="1"/>
</dbReference>
<dbReference type="InterPro" id="IPR029510">
    <property type="entry name" value="Ald_DH_CS_GLU"/>
</dbReference>
<dbReference type="InterPro" id="IPR016161">
    <property type="entry name" value="Ald_DH/histidinol_DH"/>
</dbReference>
<dbReference type="OrthoDB" id="310895at2759"/>
<evidence type="ECO:0000259" key="5">
    <source>
        <dbReference type="Pfam" id="PF00171"/>
    </source>
</evidence>
<reference evidence="6 7" key="1">
    <citation type="submission" date="2014-06" db="EMBL/GenBank/DDBJ databases">
        <title>Evolutionary Origins and Diversification of the Mycorrhizal Mutualists.</title>
        <authorList>
            <consortium name="DOE Joint Genome Institute"/>
            <consortium name="Mycorrhizal Genomics Consortium"/>
            <person name="Kohler A."/>
            <person name="Kuo A."/>
            <person name="Nagy L.G."/>
            <person name="Floudas D."/>
            <person name="Copeland A."/>
            <person name="Barry K.W."/>
            <person name="Cichocki N."/>
            <person name="Veneault-Fourrey C."/>
            <person name="LaButti K."/>
            <person name="Lindquist E.A."/>
            <person name="Lipzen A."/>
            <person name="Lundell T."/>
            <person name="Morin E."/>
            <person name="Murat C."/>
            <person name="Riley R."/>
            <person name="Ohm R."/>
            <person name="Sun H."/>
            <person name="Tunlid A."/>
            <person name="Henrissat B."/>
            <person name="Grigoriev I.V."/>
            <person name="Hibbett D.S."/>
            <person name="Martin F."/>
        </authorList>
    </citation>
    <scope>NUCLEOTIDE SEQUENCE [LARGE SCALE GENOMIC DNA]</scope>
    <source>
        <strain evidence="6 7">FD-325 SS-3</strain>
    </source>
</reference>
<keyword evidence="7" id="KW-1185">Reference proteome</keyword>
<evidence type="ECO:0000256" key="1">
    <source>
        <dbReference type="ARBA" id="ARBA00009986"/>
    </source>
</evidence>
<feature type="active site" evidence="3">
    <location>
        <position position="269"/>
    </location>
</feature>
<evidence type="ECO:0000256" key="4">
    <source>
        <dbReference type="RuleBase" id="RU003345"/>
    </source>
</evidence>
<dbReference type="PROSITE" id="PS00070">
    <property type="entry name" value="ALDEHYDE_DEHYDR_CYS"/>
    <property type="match status" value="1"/>
</dbReference>
<gene>
    <name evidence="6" type="ORF">PLICRDRAFT_46703</name>
</gene>
<dbReference type="InterPro" id="IPR016163">
    <property type="entry name" value="Ald_DH_C"/>
</dbReference>
<keyword evidence="2 4" id="KW-0560">Oxidoreductase</keyword>
<feature type="domain" description="Aldehyde dehydrogenase" evidence="5">
    <location>
        <begin position="31"/>
        <end position="492"/>
    </location>
</feature>
<dbReference type="AlphaFoldDB" id="A0A0C9T3M8"/>
<dbReference type="PROSITE" id="PS00687">
    <property type="entry name" value="ALDEHYDE_DEHYDR_GLU"/>
    <property type="match status" value="1"/>
</dbReference>
<dbReference type="Proteomes" id="UP000053263">
    <property type="component" value="Unassembled WGS sequence"/>
</dbReference>
<dbReference type="Gene3D" id="3.40.309.10">
    <property type="entry name" value="Aldehyde Dehydrogenase, Chain A, domain 2"/>
    <property type="match status" value="1"/>
</dbReference>
<comment type="similarity">
    <text evidence="1 4">Belongs to the aldehyde dehydrogenase family.</text>
</comment>
<dbReference type="FunFam" id="3.40.605.10:FF:000050">
    <property type="entry name" value="Aldehyde dehydrogenase, mitochondrial"/>
    <property type="match status" value="1"/>
</dbReference>
<evidence type="ECO:0000313" key="7">
    <source>
        <dbReference type="Proteomes" id="UP000053263"/>
    </source>
</evidence>
<evidence type="ECO:0000313" key="6">
    <source>
        <dbReference type="EMBL" id="KII83929.1"/>
    </source>
</evidence>
<evidence type="ECO:0000256" key="2">
    <source>
        <dbReference type="ARBA" id="ARBA00023002"/>
    </source>
</evidence>
<dbReference type="EMBL" id="KN832573">
    <property type="protein sequence ID" value="KII83929.1"/>
    <property type="molecule type" value="Genomic_DNA"/>
</dbReference>
<dbReference type="SUPFAM" id="SSF53720">
    <property type="entry name" value="ALDH-like"/>
    <property type="match status" value="1"/>
</dbReference>
<protein>
    <recommendedName>
        <fullName evidence="5">Aldehyde dehydrogenase domain-containing protein</fullName>
    </recommendedName>
</protein>
<dbReference type="InterPro" id="IPR015590">
    <property type="entry name" value="Aldehyde_DH_dom"/>
</dbReference>
<dbReference type="HOGENOM" id="CLU_005391_0_1_1"/>
<dbReference type="FunFam" id="3.40.605.10:FF:000026">
    <property type="entry name" value="Aldehyde dehydrogenase, putative"/>
    <property type="match status" value="1"/>
</dbReference>